<evidence type="ECO:0000256" key="1">
    <source>
        <dbReference type="ARBA" id="ARBA00022485"/>
    </source>
</evidence>
<sequence>MSYEKLTEIYELMHNRYGPQHWWPGDSAFEIIVGAILTQNTNWANVEKAIANLTAAGCLCPEKLYEMDRSELAAIIRPAGYYNIKAKRLSNFLTWLFKEHDGNLDALAGYDVYSLREELLRINGIGPETADSICLYAFDKPVFVVDAYTCRILVRHGLIEPEAGYEQIREFFEAALPNDTALFNEFHALLVRVGKEHCKPKPKCSQCPLQCLPHDLENLYH</sequence>
<proteinExistence type="predicted"/>
<dbReference type="SUPFAM" id="SSF48150">
    <property type="entry name" value="DNA-glycosylase"/>
    <property type="match status" value="1"/>
</dbReference>
<gene>
    <name evidence="6" type="ORF">LCGC14_2756820</name>
</gene>
<keyword evidence="2" id="KW-0479">Metal-binding</keyword>
<evidence type="ECO:0000256" key="4">
    <source>
        <dbReference type="ARBA" id="ARBA00023014"/>
    </source>
</evidence>
<dbReference type="PANTHER" id="PTHR10359">
    <property type="entry name" value="A/G-SPECIFIC ADENINE GLYCOSYLASE/ENDONUCLEASE III"/>
    <property type="match status" value="1"/>
</dbReference>
<dbReference type="InterPro" id="IPR011257">
    <property type="entry name" value="DNA_glycosylase"/>
</dbReference>
<name>A0A0F9BRT4_9ZZZZ</name>
<organism evidence="6">
    <name type="scientific">marine sediment metagenome</name>
    <dbReference type="NCBI Taxonomy" id="412755"/>
    <lineage>
        <taxon>unclassified sequences</taxon>
        <taxon>metagenomes</taxon>
        <taxon>ecological metagenomes</taxon>
    </lineage>
</organism>
<protein>
    <recommendedName>
        <fullName evidence="5">HhH-GPD domain-containing protein</fullName>
    </recommendedName>
</protein>
<evidence type="ECO:0000256" key="2">
    <source>
        <dbReference type="ARBA" id="ARBA00022723"/>
    </source>
</evidence>
<dbReference type="Gene3D" id="1.10.1670.10">
    <property type="entry name" value="Helix-hairpin-Helix base-excision DNA repair enzymes (C-terminal)"/>
    <property type="match status" value="1"/>
</dbReference>
<keyword evidence="3" id="KW-0408">Iron</keyword>
<dbReference type="GO" id="GO:0006284">
    <property type="term" value="P:base-excision repair"/>
    <property type="evidence" value="ECO:0007669"/>
    <property type="project" value="InterPro"/>
</dbReference>
<dbReference type="AlphaFoldDB" id="A0A0F9BRT4"/>
<dbReference type="PIRSF" id="PIRSF001435">
    <property type="entry name" value="Nth"/>
    <property type="match status" value="1"/>
</dbReference>
<evidence type="ECO:0000259" key="5">
    <source>
        <dbReference type="SMART" id="SM00478"/>
    </source>
</evidence>
<dbReference type="CDD" id="cd00056">
    <property type="entry name" value="ENDO3c"/>
    <property type="match status" value="1"/>
</dbReference>
<dbReference type="GO" id="GO:0051539">
    <property type="term" value="F:4 iron, 4 sulfur cluster binding"/>
    <property type="evidence" value="ECO:0007669"/>
    <property type="project" value="UniProtKB-KW"/>
</dbReference>
<dbReference type="InterPro" id="IPR023170">
    <property type="entry name" value="HhH_base_excis_C"/>
</dbReference>
<dbReference type="EMBL" id="LAZR01050562">
    <property type="protein sequence ID" value="KKK87081.1"/>
    <property type="molecule type" value="Genomic_DNA"/>
</dbReference>
<evidence type="ECO:0000256" key="3">
    <source>
        <dbReference type="ARBA" id="ARBA00023004"/>
    </source>
</evidence>
<dbReference type="InterPro" id="IPR003265">
    <property type="entry name" value="HhH-GPD_domain"/>
</dbReference>
<dbReference type="Gene3D" id="1.10.340.30">
    <property type="entry name" value="Hypothetical protein, domain 2"/>
    <property type="match status" value="1"/>
</dbReference>
<reference evidence="6" key="1">
    <citation type="journal article" date="2015" name="Nature">
        <title>Complex archaea that bridge the gap between prokaryotes and eukaryotes.</title>
        <authorList>
            <person name="Spang A."/>
            <person name="Saw J.H."/>
            <person name="Jorgensen S.L."/>
            <person name="Zaremba-Niedzwiedzka K."/>
            <person name="Martijn J."/>
            <person name="Lind A.E."/>
            <person name="van Eijk R."/>
            <person name="Schleper C."/>
            <person name="Guy L."/>
            <person name="Ettema T.J."/>
        </authorList>
    </citation>
    <scope>NUCLEOTIDE SEQUENCE</scope>
</reference>
<dbReference type="GO" id="GO:0003824">
    <property type="term" value="F:catalytic activity"/>
    <property type="evidence" value="ECO:0007669"/>
    <property type="project" value="InterPro"/>
</dbReference>
<feature type="domain" description="HhH-GPD" evidence="5">
    <location>
        <begin position="37"/>
        <end position="196"/>
    </location>
</feature>
<dbReference type="SMART" id="SM00478">
    <property type="entry name" value="ENDO3c"/>
    <property type="match status" value="1"/>
</dbReference>
<keyword evidence="4" id="KW-0411">Iron-sulfur</keyword>
<comment type="caution">
    <text evidence="6">The sequence shown here is derived from an EMBL/GenBank/DDBJ whole genome shotgun (WGS) entry which is preliminary data.</text>
</comment>
<dbReference type="GO" id="GO:0046872">
    <property type="term" value="F:metal ion binding"/>
    <property type="evidence" value="ECO:0007669"/>
    <property type="project" value="UniProtKB-KW"/>
</dbReference>
<evidence type="ECO:0000313" key="6">
    <source>
        <dbReference type="EMBL" id="KKK87081.1"/>
    </source>
</evidence>
<dbReference type="PANTHER" id="PTHR10359:SF19">
    <property type="entry name" value="DNA REPAIR GLYCOSYLASE MJ1434-RELATED"/>
    <property type="match status" value="1"/>
</dbReference>
<keyword evidence="1" id="KW-0004">4Fe-4S</keyword>
<dbReference type="Pfam" id="PF00730">
    <property type="entry name" value="HhH-GPD"/>
    <property type="match status" value="1"/>
</dbReference>
<accession>A0A0F9BRT4</accession>